<dbReference type="GO" id="GO:0051301">
    <property type="term" value="P:cell division"/>
    <property type="evidence" value="ECO:0007669"/>
    <property type="project" value="UniProtKB-KW"/>
</dbReference>
<reference evidence="10 11" key="1">
    <citation type="submission" date="2020-10" db="EMBL/GenBank/DDBJ databases">
        <title>ChiBAC.</title>
        <authorList>
            <person name="Zenner C."/>
            <person name="Hitch T.C.A."/>
            <person name="Clavel T."/>
        </authorList>
    </citation>
    <scope>NUCLEOTIDE SEQUENCE [LARGE SCALE GENOMIC DNA]</scope>
    <source>
        <strain evidence="10 11">DSM 108706</strain>
    </source>
</reference>
<evidence type="ECO:0000256" key="4">
    <source>
        <dbReference type="ARBA" id="ARBA00022692"/>
    </source>
</evidence>
<keyword evidence="3 10" id="KW-0132">Cell division</keyword>
<evidence type="ECO:0000256" key="8">
    <source>
        <dbReference type="SAM" id="Coils"/>
    </source>
</evidence>
<keyword evidence="5 9" id="KW-1133">Transmembrane helix</keyword>
<evidence type="ECO:0000256" key="1">
    <source>
        <dbReference type="ARBA" id="ARBA00004401"/>
    </source>
</evidence>
<evidence type="ECO:0000313" key="10">
    <source>
        <dbReference type="EMBL" id="MBE5035795.1"/>
    </source>
</evidence>
<keyword evidence="8" id="KW-0175">Coiled coil</keyword>
<evidence type="ECO:0000256" key="7">
    <source>
        <dbReference type="ARBA" id="ARBA00023306"/>
    </source>
</evidence>
<dbReference type="EMBL" id="JADCKA010000009">
    <property type="protein sequence ID" value="MBE5035795.1"/>
    <property type="molecule type" value="Genomic_DNA"/>
</dbReference>
<evidence type="ECO:0000256" key="6">
    <source>
        <dbReference type="ARBA" id="ARBA00023136"/>
    </source>
</evidence>
<dbReference type="Proteomes" id="UP001516588">
    <property type="component" value="Unassembled WGS sequence"/>
</dbReference>
<gene>
    <name evidence="10" type="ORF">INF20_05845</name>
</gene>
<sequence length="146" mass="15991">MAAERVYASTANSYANTYRMERQYQAAPSVKDRRKVNVVFNSKTKKHTLTAVIAAGLFFVMMVVFTAFASHLAYANNQLQKENQDLANEVQSLKVDIKSAMNIGTIETAASEQLGMVYPTGSQMVTLEKGSGVDNLAAKLKAEAFN</sequence>
<comment type="subcellular location">
    <subcellularLocation>
        <location evidence="1">Cell membrane</location>
        <topology evidence="1">Single-pass type II membrane protein</topology>
    </subcellularLocation>
</comment>
<evidence type="ECO:0000313" key="11">
    <source>
        <dbReference type="Proteomes" id="UP001516588"/>
    </source>
</evidence>
<keyword evidence="7" id="KW-0131">Cell cycle</keyword>
<evidence type="ECO:0000256" key="3">
    <source>
        <dbReference type="ARBA" id="ARBA00022618"/>
    </source>
</evidence>
<organism evidence="10 11">
    <name type="scientific">Gallibacter intestinalis</name>
    <dbReference type="NCBI Taxonomy" id="2779356"/>
    <lineage>
        <taxon>Bacteria</taxon>
        <taxon>Bacillati</taxon>
        <taxon>Bacillota</taxon>
        <taxon>Clostridia</taxon>
        <taxon>Eubacteriales</taxon>
        <taxon>Eubacteriaceae</taxon>
        <taxon>Gallibacter</taxon>
    </lineage>
</organism>
<keyword evidence="2" id="KW-1003">Cell membrane</keyword>
<proteinExistence type="predicted"/>
<feature type="coiled-coil region" evidence="8">
    <location>
        <begin position="69"/>
        <end position="103"/>
    </location>
</feature>
<comment type="caution">
    <text evidence="10">The sequence shown here is derived from an EMBL/GenBank/DDBJ whole genome shotgun (WGS) entry which is preliminary data.</text>
</comment>
<name>A0ABR9QY30_9FIRM</name>
<dbReference type="InterPro" id="IPR011922">
    <property type="entry name" value="Cell_div_FtsL"/>
</dbReference>
<dbReference type="Pfam" id="PF04999">
    <property type="entry name" value="FtsL"/>
    <property type="match status" value="1"/>
</dbReference>
<dbReference type="RefSeq" id="WP_226385443.1">
    <property type="nucleotide sequence ID" value="NZ_JADCKA010000009.1"/>
</dbReference>
<keyword evidence="11" id="KW-1185">Reference proteome</keyword>
<evidence type="ECO:0000256" key="2">
    <source>
        <dbReference type="ARBA" id="ARBA00022475"/>
    </source>
</evidence>
<keyword evidence="4 9" id="KW-0812">Transmembrane</keyword>
<protein>
    <submittedName>
        <fullName evidence="10">Cell division protein FtsL</fullName>
    </submittedName>
</protein>
<evidence type="ECO:0000256" key="9">
    <source>
        <dbReference type="SAM" id="Phobius"/>
    </source>
</evidence>
<feature type="transmembrane region" description="Helical" evidence="9">
    <location>
        <begin position="49"/>
        <end position="74"/>
    </location>
</feature>
<keyword evidence="6 9" id="KW-0472">Membrane</keyword>
<accession>A0ABR9QY30</accession>
<evidence type="ECO:0000256" key="5">
    <source>
        <dbReference type="ARBA" id="ARBA00022989"/>
    </source>
</evidence>